<keyword evidence="2" id="KW-0479">Metal-binding</keyword>
<organism evidence="12 13">
    <name type="scientific">Poecilia reticulata</name>
    <name type="common">Guppy</name>
    <name type="synonym">Acanthophacelus reticulatus</name>
    <dbReference type="NCBI Taxonomy" id="8081"/>
    <lineage>
        <taxon>Eukaryota</taxon>
        <taxon>Metazoa</taxon>
        <taxon>Chordata</taxon>
        <taxon>Craniata</taxon>
        <taxon>Vertebrata</taxon>
        <taxon>Euteleostomi</taxon>
        <taxon>Actinopterygii</taxon>
        <taxon>Neopterygii</taxon>
        <taxon>Teleostei</taxon>
        <taxon>Neoteleostei</taxon>
        <taxon>Acanthomorphata</taxon>
        <taxon>Ovalentaria</taxon>
        <taxon>Atherinomorphae</taxon>
        <taxon>Cyprinodontiformes</taxon>
        <taxon>Poeciliidae</taxon>
        <taxon>Poeciliinae</taxon>
        <taxon>Poecilia</taxon>
    </lineage>
</organism>
<dbReference type="InterPro" id="IPR013087">
    <property type="entry name" value="Znf_C2H2_type"/>
</dbReference>
<evidence type="ECO:0000256" key="5">
    <source>
        <dbReference type="ARBA" id="ARBA00022833"/>
    </source>
</evidence>
<keyword evidence="4 10" id="KW-0863">Zinc-finger</keyword>
<keyword evidence="9" id="KW-0539">Nucleus</keyword>
<dbReference type="GO" id="GO:0005634">
    <property type="term" value="C:nucleus"/>
    <property type="evidence" value="ECO:0007669"/>
    <property type="project" value="UniProtKB-SubCell"/>
</dbReference>
<dbReference type="SUPFAM" id="SSF57667">
    <property type="entry name" value="beta-beta-alpha zinc fingers"/>
    <property type="match status" value="2"/>
</dbReference>
<evidence type="ECO:0000256" key="6">
    <source>
        <dbReference type="ARBA" id="ARBA00023015"/>
    </source>
</evidence>
<dbReference type="GeneTree" id="ENSGT00940000157046"/>
<dbReference type="SMART" id="SM00355">
    <property type="entry name" value="ZnF_C2H2"/>
    <property type="match status" value="4"/>
</dbReference>
<evidence type="ECO:0000256" key="9">
    <source>
        <dbReference type="ARBA" id="ARBA00023242"/>
    </source>
</evidence>
<sequence length="249" mass="28503">MSSDPDPHIKEEEEELWISQEAEQLTVKKENEDKPQLSEVQVIKTDDHRKTETPISSLKPFVCNICSKGFSQKESLKSHLRVHTGEKPFVCSLCRKGFSRQQSLKSHMHVHTREKPFVCSVCSKGFSQKESLKTHMRVHTGEKPFICSICSQGFSLKESLKTHMQYVLIVPFDGTINLRIQFNFSIKVIISITCSSFNIFHDILTSTIILPSVLNDAGGKLQPETWTHISLSNQTFDFFFPYEQKGYCL</sequence>
<feature type="domain" description="C2H2-type" evidence="11">
    <location>
        <begin position="61"/>
        <end position="88"/>
    </location>
</feature>
<keyword evidence="6" id="KW-0805">Transcription regulation</keyword>
<dbReference type="PROSITE" id="PS00028">
    <property type="entry name" value="ZINC_FINGER_C2H2_1"/>
    <property type="match status" value="3"/>
</dbReference>
<dbReference type="FunFam" id="3.30.160.60:FF:001498">
    <property type="entry name" value="Zinc finger protein 404"/>
    <property type="match status" value="1"/>
</dbReference>
<dbReference type="FunFam" id="3.30.160.60:FF:002716">
    <property type="entry name" value="Zinc finger protein 212"/>
    <property type="match status" value="1"/>
</dbReference>
<dbReference type="InterPro" id="IPR036236">
    <property type="entry name" value="Znf_C2H2_sf"/>
</dbReference>
<dbReference type="AlphaFoldDB" id="A0A3P9PIP2"/>
<feature type="domain" description="C2H2-type" evidence="11">
    <location>
        <begin position="89"/>
        <end position="116"/>
    </location>
</feature>
<dbReference type="GO" id="GO:0000981">
    <property type="term" value="F:DNA-binding transcription factor activity, RNA polymerase II-specific"/>
    <property type="evidence" value="ECO:0007669"/>
    <property type="project" value="TreeGrafter"/>
</dbReference>
<keyword evidence="5" id="KW-0862">Zinc</keyword>
<keyword evidence="13" id="KW-1185">Reference proteome</keyword>
<evidence type="ECO:0000256" key="4">
    <source>
        <dbReference type="ARBA" id="ARBA00022771"/>
    </source>
</evidence>
<name>A0A3P9PIP2_POERE</name>
<dbReference type="GO" id="GO:0045596">
    <property type="term" value="P:negative regulation of cell differentiation"/>
    <property type="evidence" value="ECO:0007669"/>
    <property type="project" value="UniProtKB-ARBA"/>
</dbReference>
<dbReference type="FunFam" id="3.30.160.60:FF:000130">
    <property type="entry name" value="Spalt-like transcription factor 4"/>
    <property type="match status" value="1"/>
</dbReference>
<dbReference type="PANTHER" id="PTHR23235">
    <property type="entry name" value="KRUEPPEL-LIKE TRANSCRIPTION FACTOR"/>
    <property type="match status" value="1"/>
</dbReference>
<evidence type="ECO:0000259" key="11">
    <source>
        <dbReference type="PROSITE" id="PS50157"/>
    </source>
</evidence>
<keyword evidence="8" id="KW-0804">Transcription</keyword>
<dbReference type="Ensembl" id="ENSPRET00000021830.1">
    <property type="protein sequence ID" value="ENSPREP00000021605.1"/>
    <property type="gene ID" value="ENSPREG00000014477.1"/>
</dbReference>
<keyword evidence="3" id="KW-0677">Repeat</keyword>
<feature type="domain" description="C2H2-type" evidence="11">
    <location>
        <begin position="117"/>
        <end position="144"/>
    </location>
</feature>
<dbReference type="Bgee" id="ENSPREG00000014477">
    <property type="expression patterns" value="Expressed in head and 1 other cell type or tissue"/>
</dbReference>
<reference evidence="13" key="1">
    <citation type="submission" date="2013-11" db="EMBL/GenBank/DDBJ databases">
        <title>The genomic landscape of the Guanapo guppy.</title>
        <authorList>
            <person name="Kuenstner A."/>
            <person name="Dreyer C."/>
        </authorList>
    </citation>
    <scope>NUCLEOTIDE SEQUENCE</scope>
    <source>
        <strain evidence="13">Guanapo</strain>
    </source>
</reference>
<dbReference type="FunFam" id="3.30.160.60:FF:000912">
    <property type="entry name" value="Zinc finger protein 660"/>
    <property type="match status" value="1"/>
</dbReference>
<keyword evidence="7" id="KW-0238">DNA-binding</keyword>
<dbReference type="Gene3D" id="3.30.160.60">
    <property type="entry name" value="Classic Zinc Finger"/>
    <property type="match status" value="4"/>
</dbReference>
<protein>
    <submittedName>
        <fullName evidence="12">Gastrula zinc finger protein XlCGF26.1-like</fullName>
    </submittedName>
</protein>
<comment type="subcellular location">
    <subcellularLocation>
        <location evidence="1">Nucleus</location>
    </subcellularLocation>
</comment>
<dbReference type="Proteomes" id="UP000242638">
    <property type="component" value="Unassembled WGS sequence"/>
</dbReference>
<dbReference type="PANTHER" id="PTHR23235:SF142">
    <property type="entry name" value="ZINC FINGER PROTEIN 384"/>
    <property type="match status" value="1"/>
</dbReference>
<evidence type="ECO:0000256" key="10">
    <source>
        <dbReference type="PROSITE-ProRule" id="PRU00042"/>
    </source>
</evidence>
<evidence type="ECO:0000256" key="3">
    <source>
        <dbReference type="ARBA" id="ARBA00022737"/>
    </source>
</evidence>
<reference evidence="12" key="3">
    <citation type="submission" date="2025-09" db="UniProtKB">
        <authorList>
            <consortium name="Ensembl"/>
        </authorList>
    </citation>
    <scope>IDENTIFICATION</scope>
    <source>
        <strain evidence="12">Guanapo</strain>
    </source>
</reference>
<dbReference type="PROSITE" id="PS50157">
    <property type="entry name" value="ZINC_FINGER_C2H2_2"/>
    <property type="match status" value="3"/>
</dbReference>
<proteinExistence type="predicted"/>
<evidence type="ECO:0000256" key="8">
    <source>
        <dbReference type="ARBA" id="ARBA00023163"/>
    </source>
</evidence>
<evidence type="ECO:0000313" key="13">
    <source>
        <dbReference type="Proteomes" id="UP000242638"/>
    </source>
</evidence>
<reference evidence="12" key="2">
    <citation type="submission" date="2025-08" db="UniProtKB">
        <authorList>
            <consortium name="Ensembl"/>
        </authorList>
    </citation>
    <scope>IDENTIFICATION</scope>
    <source>
        <strain evidence="12">Guanapo</strain>
    </source>
</reference>
<evidence type="ECO:0000313" key="12">
    <source>
        <dbReference type="Ensembl" id="ENSPREP00000021605.1"/>
    </source>
</evidence>
<dbReference type="GO" id="GO:0000978">
    <property type="term" value="F:RNA polymerase II cis-regulatory region sequence-specific DNA binding"/>
    <property type="evidence" value="ECO:0007669"/>
    <property type="project" value="TreeGrafter"/>
</dbReference>
<accession>A0A3P9PIP2</accession>
<evidence type="ECO:0000256" key="1">
    <source>
        <dbReference type="ARBA" id="ARBA00004123"/>
    </source>
</evidence>
<evidence type="ECO:0000256" key="2">
    <source>
        <dbReference type="ARBA" id="ARBA00022723"/>
    </source>
</evidence>
<dbReference type="GO" id="GO:0008270">
    <property type="term" value="F:zinc ion binding"/>
    <property type="evidence" value="ECO:0007669"/>
    <property type="project" value="UniProtKB-KW"/>
</dbReference>
<dbReference type="Pfam" id="PF00096">
    <property type="entry name" value="zf-C2H2"/>
    <property type="match status" value="4"/>
</dbReference>
<evidence type="ECO:0000256" key="7">
    <source>
        <dbReference type="ARBA" id="ARBA00023125"/>
    </source>
</evidence>